<evidence type="ECO:0000313" key="6">
    <source>
        <dbReference type="Proteomes" id="UP000664203"/>
    </source>
</evidence>
<keyword evidence="3" id="KW-0812">Transmembrane</keyword>
<dbReference type="GO" id="GO:0004190">
    <property type="term" value="F:aspartic-type endopeptidase activity"/>
    <property type="evidence" value="ECO:0007669"/>
    <property type="project" value="InterPro"/>
</dbReference>
<dbReference type="AlphaFoldDB" id="A0A8H3J9S9"/>
<proteinExistence type="inferred from homology"/>
<dbReference type="PANTHER" id="PTHR47966">
    <property type="entry name" value="BETA-SITE APP-CLEAVING ENZYME, ISOFORM A-RELATED"/>
    <property type="match status" value="1"/>
</dbReference>
<feature type="domain" description="Peptidase A1" evidence="4">
    <location>
        <begin position="36"/>
        <end position="395"/>
    </location>
</feature>
<dbReference type="InterPro" id="IPR033121">
    <property type="entry name" value="PEPTIDASE_A1"/>
</dbReference>
<dbReference type="CDD" id="cd05471">
    <property type="entry name" value="pepsin_like"/>
    <property type="match status" value="1"/>
</dbReference>
<protein>
    <recommendedName>
        <fullName evidence="4">Peptidase A1 domain-containing protein</fullName>
    </recommendedName>
</protein>
<dbReference type="Pfam" id="PF00026">
    <property type="entry name" value="Asp"/>
    <property type="match status" value="1"/>
</dbReference>
<feature type="region of interest" description="Disordered" evidence="2">
    <location>
        <begin position="1"/>
        <end position="23"/>
    </location>
</feature>
<dbReference type="PANTHER" id="PTHR47966:SF51">
    <property type="entry name" value="BETA-SITE APP-CLEAVING ENZYME, ISOFORM A-RELATED"/>
    <property type="match status" value="1"/>
</dbReference>
<dbReference type="Gene3D" id="2.40.70.10">
    <property type="entry name" value="Acid Proteases"/>
    <property type="match status" value="2"/>
</dbReference>
<evidence type="ECO:0000256" key="1">
    <source>
        <dbReference type="ARBA" id="ARBA00007447"/>
    </source>
</evidence>
<keyword evidence="3" id="KW-0472">Membrane</keyword>
<feature type="region of interest" description="Disordered" evidence="2">
    <location>
        <begin position="581"/>
        <end position="663"/>
    </location>
</feature>
<dbReference type="SUPFAM" id="SSF50630">
    <property type="entry name" value="Acid proteases"/>
    <property type="match status" value="1"/>
</dbReference>
<dbReference type="PROSITE" id="PS51767">
    <property type="entry name" value="PEPTIDASE_A1"/>
    <property type="match status" value="1"/>
</dbReference>
<feature type="region of interest" description="Disordered" evidence="2">
    <location>
        <begin position="703"/>
        <end position="748"/>
    </location>
</feature>
<feature type="compositionally biased region" description="Polar residues" evidence="2">
    <location>
        <begin position="726"/>
        <end position="736"/>
    </location>
</feature>
<keyword evidence="6" id="KW-1185">Reference proteome</keyword>
<feature type="compositionally biased region" description="Low complexity" evidence="2">
    <location>
        <begin position="618"/>
        <end position="655"/>
    </location>
</feature>
<evidence type="ECO:0000256" key="2">
    <source>
        <dbReference type="SAM" id="MobiDB-lite"/>
    </source>
</evidence>
<accession>A0A8H3J9S9</accession>
<feature type="transmembrane region" description="Helical" evidence="3">
    <location>
        <begin position="428"/>
        <end position="449"/>
    </location>
</feature>
<dbReference type="GO" id="GO:0006508">
    <property type="term" value="P:proteolysis"/>
    <property type="evidence" value="ECO:0007669"/>
    <property type="project" value="InterPro"/>
</dbReference>
<dbReference type="EMBL" id="CAJPDR010001032">
    <property type="protein sequence ID" value="CAF9943438.1"/>
    <property type="molecule type" value="Genomic_DNA"/>
</dbReference>
<dbReference type="Proteomes" id="UP000664203">
    <property type="component" value="Unassembled WGS sequence"/>
</dbReference>
<feature type="compositionally biased region" description="Polar residues" evidence="2">
    <location>
        <begin position="508"/>
        <end position="522"/>
    </location>
</feature>
<feature type="region of interest" description="Disordered" evidence="2">
    <location>
        <begin position="506"/>
        <end position="530"/>
    </location>
</feature>
<dbReference type="OrthoDB" id="4074350at2759"/>
<dbReference type="InterPro" id="IPR034164">
    <property type="entry name" value="Pepsin-like_dom"/>
</dbReference>
<dbReference type="InterPro" id="IPR001461">
    <property type="entry name" value="Aspartic_peptidase_A1"/>
</dbReference>
<name>A0A8H3J9S9_9LECA</name>
<gene>
    <name evidence="5" type="ORF">ALECFALPRED_000356</name>
</gene>
<dbReference type="GO" id="GO:0000324">
    <property type="term" value="C:fungal-type vacuole"/>
    <property type="evidence" value="ECO:0007669"/>
    <property type="project" value="TreeGrafter"/>
</dbReference>
<feature type="compositionally biased region" description="Low complexity" evidence="2">
    <location>
        <begin position="11"/>
        <end position="23"/>
    </location>
</feature>
<comment type="similarity">
    <text evidence="1">Belongs to the peptidase A1 family.</text>
</comment>
<evidence type="ECO:0000259" key="4">
    <source>
        <dbReference type="PROSITE" id="PS51767"/>
    </source>
</evidence>
<reference evidence="5" key="1">
    <citation type="submission" date="2021-03" db="EMBL/GenBank/DDBJ databases">
        <authorList>
            <person name="Tagirdzhanova G."/>
        </authorList>
    </citation>
    <scope>NUCLEOTIDE SEQUENCE</scope>
</reference>
<evidence type="ECO:0000256" key="3">
    <source>
        <dbReference type="SAM" id="Phobius"/>
    </source>
</evidence>
<organism evidence="5 6">
    <name type="scientific">Alectoria fallacina</name>
    <dbReference type="NCBI Taxonomy" id="1903189"/>
    <lineage>
        <taxon>Eukaryota</taxon>
        <taxon>Fungi</taxon>
        <taxon>Dikarya</taxon>
        <taxon>Ascomycota</taxon>
        <taxon>Pezizomycotina</taxon>
        <taxon>Lecanoromycetes</taxon>
        <taxon>OSLEUM clade</taxon>
        <taxon>Lecanoromycetidae</taxon>
        <taxon>Lecanorales</taxon>
        <taxon>Lecanorineae</taxon>
        <taxon>Parmeliaceae</taxon>
        <taxon>Alectoria</taxon>
    </lineage>
</organism>
<dbReference type="InterPro" id="IPR021109">
    <property type="entry name" value="Peptidase_aspartic_dom_sf"/>
</dbReference>
<sequence>MTTTSALQLVPRASSSPAPISWPPSQYWDGDDGSWSSFALRVGNPAQTVRVLISTAGEATWVVLPQGCPPDTPGITSSLTCSQSRGELFDPSLSKNWTSLGNYSLGLEANLGYNDPGSYGLDTVALGLSNASGGPTLQDQVVAGLETYDFYTGLFGLGDQPVNLTASQDYRNLSDTIPRPSFLTTMKTQNLIPSLSWAYTAGAVYQLKGGVFGSLTFGGYDLSRLVPNNVTFDLAPDISRDLVVGLQSISSTAANGSAISLLPNSIQTFIDSTFPFIYLPLESCQAFEEAFGLTWNATEGWYFVNDTLHQSLTARNPNITFQIANSQIGGPTVDIVLPYASFDLLASYPTVTDATRYFPLQRATNESQYTLGRTFLQEAYLITNYEFSNFSVSQARFEEGLSENIVALPSADPPSTPKSHSRLSRNSIIGISIGVAAFLTLIVFLVYLAQNRRKYSPKNDMSKSTGSPRFSQDLKPANLSALHEIDNNSLYEHRELPDSGKVELLDGNSPSGSGNEISEMPQSPTPAPLYELGTRHTSIATSTGHRQSDRNRYAIFVKTGISLESSDSSGALKESPYVETVISSSPRHKSLNLDRPLPTPPERTLEYLNRALPSIPNSDSTRISSTKTSSSSPISATNGIHTLSSRSSATTFSDSGTAPPDTSLDMIWKDYDMSWESHRRPEPSLLTLSSREVMIVPEVTEREMREHPSLSSLSTEVKIVVPPGTAKSQVLSSPSSRKGEPSPRGNFF</sequence>
<keyword evidence="3" id="KW-1133">Transmembrane helix</keyword>
<evidence type="ECO:0000313" key="5">
    <source>
        <dbReference type="EMBL" id="CAF9943438.1"/>
    </source>
</evidence>
<comment type="caution">
    <text evidence="5">The sequence shown here is derived from an EMBL/GenBank/DDBJ whole genome shotgun (WGS) entry which is preliminary data.</text>
</comment>